<dbReference type="InterPro" id="IPR013656">
    <property type="entry name" value="PAS_4"/>
</dbReference>
<dbReference type="InterPro" id="IPR005467">
    <property type="entry name" value="His_kinase_dom"/>
</dbReference>
<reference evidence="11 12" key="1">
    <citation type="submission" date="2021-04" db="EMBL/GenBank/DDBJ databases">
        <title>Magnetospirillum sulfuroxidans sp. nov., a facultative chemolithoautotrophic sulfur-oxidizing alphaproteobacterium isolated from freshwater sediment and proposals for Paramagetospirillum gen. nov., and Magnetospirillaceae fam. nov.</title>
        <authorList>
            <person name="Koziaeva V."/>
            <person name="Geelhoed J.S."/>
            <person name="Sorokin D.Y."/>
            <person name="Grouzdev D.S."/>
        </authorList>
    </citation>
    <scope>NUCLEOTIDE SEQUENCE [LARGE SCALE GENOMIC DNA]</scope>
    <source>
        <strain evidence="11 12">J10</strain>
    </source>
</reference>
<dbReference type="InterPro" id="IPR036890">
    <property type="entry name" value="HATPase_C_sf"/>
</dbReference>
<dbReference type="Gene3D" id="3.30.565.10">
    <property type="entry name" value="Histidine kinase-like ATPase, C-terminal domain"/>
    <property type="match status" value="1"/>
</dbReference>
<dbReference type="SUPFAM" id="SSF55785">
    <property type="entry name" value="PYP-like sensor domain (PAS domain)"/>
    <property type="match status" value="2"/>
</dbReference>
<accession>A0ABS5IB85</accession>
<comment type="catalytic activity">
    <reaction evidence="1">
        <text>ATP + protein L-histidine = ADP + protein N-phospho-L-histidine.</text>
        <dbReference type="EC" id="2.7.13.3"/>
    </reaction>
</comment>
<dbReference type="InterPro" id="IPR003661">
    <property type="entry name" value="HisK_dim/P_dom"/>
</dbReference>
<evidence type="ECO:0000256" key="2">
    <source>
        <dbReference type="ARBA" id="ARBA00004370"/>
    </source>
</evidence>
<evidence type="ECO:0000259" key="9">
    <source>
        <dbReference type="PROSITE" id="PS50112"/>
    </source>
</evidence>
<keyword evidence="7" id="KW-0812">Transmembrane</keyword>
<dbReference type="InterPro" id="IPR000014">
    <property type="entry name" value="PAS"/>
</dbReference>
<dbReference type="InterPro" id="IPR003660">
    <property type="entry name" value="HAMP_dom"/>
</dbReference>
<keyword evidence="6" id="KW-0418">Kinase</keyword>
<evidence type="ECO:0000256" key="5">
    <source>
        <dbReference type="ARBA" id="ARBA00022679"/>
    </source>
</evidence>
<evidence type="ECO:0000259" key="10">
    <source>
        <dbReference type="PROSITE" id="PS50885"/>
    </source>
</evidence>
<dbReference type="InterPro" id="IPR036097">
    <property type="entry name" value="HisK_dim/P_sf"/>
</dbReference>
<dbReference type="EMBL" id="JAGTUF010000002">
    <property type="protein sequence ID" value="MBR9970968.1"/>
    <property type="molecule type" value="Genomic_DNA"/>
</dbReference>
<evidence type="ECO:0000256" key="4">
    <source>
        <dbReference type="ARBA" id="ARBA00022553"/>
    </source>
</evidence>
<dbReference type="InterPro" id="IPR013767">
    <property type="entry name" value="PAS_fold"/>
</dbReference>
<dbReference type="PANTHER" id="PTHR43304">
    <property type="entry name" value="PHYTOCHROME-LIKE PROTEIN CPH1"/>
    <property type="match status" value="1"/>
</dbReference>
<feature type="domain" description="Histidine kinase" evidence="8">
    <location>
        <begin position="659"/>
        <end position="873"/>
    </location>
</feature>
<keyword evidence="4" id="KW-0597">Phosphoprotein</keyword>
<dbReference type="NCBIfam" id="TIGR00229">
    <property type="entry name" value="sensory_box"/>
    <property type="match status" value="1"/>
</dbReference>
<keyword evidence="7" id="KW-0472">Membrane</keyword>
<dbReference type="Pfam" id="PF08448">
    <property type="entry name" value="PAS_4"/>
    <property type="match status" value="1"/>
</dbReference>
<dbReference type="Pfam" id="PF02518">
    <property type="entry name" value="HATPase_c"/>
    <property type="match status" value="1"/>
</dbReference>
<evidence type="ECO:0000256" key="1">
    <source>
        <dbReference type="ARBA" id="ARBA00000085"/>
    </source>
</evidence>
<dbReference type="SUPFAM" id="SSF47384">
    <property type="entry name" value="Homodimeric domain of signal transducing histidine kinase"/>
    <property type="match status" value="1"/>
</dbReference>
<dbReference type="Gene3D" id="3.30.450.20">
    <property type="entry name" value="PAS domain"/>
    <property type="match status" value="2"/>
</dbReference>
<dbReference type="SUPFAM" id="SSF55874">
    <property type="entry name" value="ATPase domain of HSP90 chaperone/DNA topoisomerase II/histidine kinase"/>
    <property type="match status" value="1"/>
</dbReference>
<keyword evidence="5" id="KW-0808">Transferase</keyword>
<dbReference type="SMART" id="SM00388">
    <property type="entry name" value="HisKA"/>
    <property type="match status" value="1"/>
</dbReference>
<organism evidence="11 12">
    <name type="scientific">Magnetospirillum sulfuroxidans</name>
    <dbReference type="NCBI Taxonomy" id="611300"/>
    <lineage>
        <taxon>Bacteria</taxon>
        <taxon>Pseudomonadati</taxon>
        <taxon>Pseudomonadota</taxon>
        <taxon>Alphaproteobacteria</taxon>
        <taxon>Rhodospirillales</taxon>
        <taxon>Rhodospirillaceae</taxon>
        <taxon>Magnetospirillum</taxon>
    </lineage>
</organism>
<dbReference type="InterPro" id="IPR035965">
    <property type="entry name" value="PAS-like_dom_sf"/>
</dbReference>
<feature type="domain" description="PAS" evidence="9">
    <location>
        <begin position="518"/>
        <end position="555"/>
    </location>
</feature>
<keyword evidence="7" id="KW-1133">Transmembrane helix</keyword>
<dbReference type="PROSITE" id="PS50109">
    <property type="entry name" value="HIS_KIN"/>
    <property type="match status" value="1"/>
</dbReference>
<evidence type="ECO:0000313" key="12">
    <source>
        <dbReference type="Proteomes" id="UP000680714"/>
    </source>
</evidence>
<feature type="transmembrane region" description="Helical" evidence="7">
    <location>
        <begin position="308"/>
        <end position="331"/>
    </location>
</feature>
<dbReference type="Pfam" id="PF00989">
    <property type="entry name" value="PAS"/>
    <property type="match status" value="1"/>
</dbReference>
<dbReference type="PANTHER" id="PTHR43304:SF1">
    <property type="entry name" value="PAC DOMAIN-CONTAINING PROTEIN"/>
    <property type="match status" value="1"/>
</dbReference>
<gene>
    <name evidence="11" type="ORF">KEC16_04505</name>
</gene>
<evidence type="ECO:0000256" key="6">
    <source>
        <dbReference type="ARBA" id="ARBA00022777"/>
    </source>
</evidence>
<proteinExistence type="predicted"/>
<dbReference type="CDD" id="cd00082">
    <property type="entry name" value="HisKA"/>
    <property type="match status" value="1"/>
</dbReference>
<dbReference type="SMART" id="SM00091">
    <property type="entry name" value="PAS"/>
    <property type="match status" value="2"/>
</dbReference>
<dbReference type="RefSeq" id="WP_211546479.1">
    <property type="nucleotide sequence ID" value="NZ_JAGTUF010000002.1"/>
</dbReference>
<evidence type="ECO:0000313" key="11">
    <source>
        <dbReference type="EMBL" id="MBR9970968.1"/>
    </source>
</evidence>
<dbReference type="InterPro" id="IPR052162">
    <property type="entry name" value="Sensor_kinase/Photoreceptor"/>
</dbReference>
<dbReference type="PRINTS" id="PR00344">
    <property type="entry name" value="BCTRLSENSOR"/>
</dbReference>
<evidence type="ECO:0000256" key="7">
    <source>
        <dbReference type="SAM" id="Phobius"/>
    </source>
</evidence>
<sequence length="875" mass="96136">MRVVFWLVAGLVLAIWALALREFGSQYQRYRVTQELIGSNATVDHLLLVGRNLIFERGRVNLRLAAVSPQDDVSVDFIARLRRSGQEQLTAAMPGLAVEMAADLTARWRALEELRSTIDPQLAVPLAQRDGRIRELWYRESTEFLGKLQQILHLQALRGNRFDPSFRLLTRVKLATLSLRDALGEESTRIGAAAAQGAVLNAAALYDLARLRGKSDAILAAIRSDIDAANQPHLRAALDAVQVDLQERLHPLQDEIIGRSQAGHHMVLPASSYSSVAVPVLDGVMRLFDAAQAHCDLKVKGIQRRATVLMGVSLALTVVALVLGGLALVILRHRLLRPLRTIGADLRSLIAGQVPLIDEGGANGDELDDMRAAVVAFRNILSDRQALWDALPDLICLKDESGRWRGANGAAVRSLQLTALDVRGKTDDEIMQAFPHLRLWLQAGVAGDMVMWKSAAPVTREEVIAGIQGEPAFFQVMRIPLFHADGTRRGQAIIGRNVTDHRRAETAAARLAHQNLLILECAGEGITGIDAEGRTIFFNRAASRMTGWDVEELIGLPQHQVLHHTHTDGTAHPMAECPIWQTLADGIARHCDQDVFWCKDGSPLPVEFSVNPLIEKDLVRGAVVIFRDIRARLSAEAEIGSLLAELKRSNTELERFAYVASHDLRQPLRMINGYMSLIKKRLADKLGTDEETFFNFATDGARRMDRMICDLLDYSRIGRSRDMEPVDLGAVLSTAIDNMAAAIGESGAVVTVASGLPMVTGIGSELERLFSNLIANAIKFRRPEIVPEISVGCAEDGDFWVLSVRDNGIGIAPKDHPRLFAIFQRLVPQEQYEGTGIGLASVRKIAEHHRGRVWVESELGQGATFHVALPKAAAI</sequence>
<feature type="domain" description="HAMP" evidence="10">
    <location>
        <begin position="333"/>
        <end position="386"/>
    </location>
</feature>
<dbReference type="PROSITE" id="PS50885">
    <property type="entry name" value="HAMP"/>
    <property type="match status" value="1"/>
</dbReference>
<dbReference type="InterPro" id="IPR004358">
    <property type="entry name" value="Sig_transdc_His_kin-like_C"/>
</dbReference>
<keyword evidence="12" id="KW-1185">Reference proteome</keyword>
<name>A0ABS5IB85_9PROT</name>
<dbReference type="Proteomes" id="UP000680714">
    <property type="component" value="Unassembled WGS sequence"/>
</dbReference>
<protein>
    <recommendedName>
        <fullName evidence="3">histidine kinase</fullName>
        <ecNumber evidence="3">2.7.13.3</ecNumber>
    </recommendedName>
</protein>
<dbReference type="Pfam" id="PF00512">
    <property type="entry name" value="HisKA"/>
    <property type="match status" value="1"/>
</dbReference>
<comment type="subcellular location">
    <subcellularLocation>
        <location evidence="2">Membrane</location>
    </subcellularLocation>
</comment>
<dbReference type="CDD" id="cd00130">
    <property type="entry name" value="PAS"/>
    <property type="match status" value="1"/>
</dbReference>
<comment type="caution">
    <text evidence="11">The sequence shown here is derived from an EMBL/GenBank/DDBJ whole genome shotgun (WGS) entry which is preliminary data.</text>
</comment>
<dbReference type="Gene3D" id="1.10.287.130">
    <property type="match status" value="1"/>
</dbReference>
<dbReference type="SMART" id="SM00387">
    <property type="entry name" value="HATPase_c"/>
    <property type="match status" value="1"/>
</dbReference>
<dbReference type="PROSITE" id="PS50112">
    <property type="entry name" value="PAS"/>
    <property type="match status" value="1"/>
</dbReference>
<evidence type="ECO:0000256" key="3">
    <source>
        <dbReference type="ARBA" id="ARBA00012438"/>
    </source>
</evidence>
<dbReference type="EC" id="2.7.13.3" evidence="3"/>
<dbReference type="InterPro" id="IPR003594">
    <property type="entry name" value="HATPase_dom"/>
</dbReference>
<evidence type="ECO:0000259" key="8">
    <source>
        <dbReference type="PROSITE" id="PS50109"/>
    </source>
</evidence>